<evidence type="ECO:0000313" key="5">
    <source>
        <dbReference type="EMBL" id="THH09549.1"/>
    </source>
</evidence>
<evidence type="ECO:0000313" key="6">
    <source>
        <dbReference type="Proteomes" id="UP000310158"/>
    </source>
</evidence>
<evidence type="ECO:0000259" key="4">
    <source>
        <dbReference type="PROSITE" id="PS51180"/>
    </source>
</evidence>
<accession>A0A4S4LCY4</accession>
<dbReference type="SMART" id="SM01041">
    <property type="entry name" value="BRO1"/>
    <property type="match status" value="1"/>
</dbReference>
<sequence>MSVIYPFELPTTGSFSFAESFVDYTDAYTASIAETTQVRANLRAILKESKRTDGEKDHLRLVKVLDEYLPNLHGIMNCAARSDIVAAKEPDFPFTEVFSWRTTLSAHLFNNSPRLNLPSLLTELAFTLLTYGFALSNLAHSTVISLGTYERERGISDIERKAKDEKLGFAVNFLSRASGVFAYVGDVVLVEAEKQERWMSRLERPPELSKEVCSALSKMTTASAQSLAIRKLLTKSAPHRQMHLECASLCSSALSLARIPGSSKARLRSPTGKSKLGIGFGKDKDRDSQEVADEMEVSADLLRFLTDSAAYNSALAHKWLGVDAGEAPGSARVGEAVAFLTWSKKELDELKESGKRGSKEDGKEGKRERKERVVEEIESVTAFLRHYKKVNDSLSFQSVPPLSALQSSIPTGRLAVAVKPYTQPVPAFGPGSVEYMRKQAEEMELLGELAPKDDGEAVISLQSAQSYAGAGSYF</sequence>
<dbReference type="PROSITE" id="PS51180">
    <property type="entry name" value="BRO1"/>
    <property type="match status" value="1"/>
</dbReference>
<dbReference type="Proteomes" id="UP000310158">
    <property type="component" value="Unassembled WGS sequence"/>
</dbReference>
<name>A0A4S4LCY4_9AGAM</name>
<dbReference type="InterPro" id="IPR038499">
    <property type="entry name" value="BRO1_sf"/>
</dbReference>
<dbReference type="AlphaFoldDB" id="A0A4S4LCY4"/>
<dbReference type="PANTHER" id="PTHR40463">
    <property type="entry name" value="PH-RESPONSE REGULATOR PROTEIN PALC"/>
    <property type="match status" value="1"/>
</dbReference>
<comment type="similarity">
    <text evidence="1">Belongs to the palC family.</text>
</comment>
<keyword evidence="6" id="KW-1185">Reference proteome</keyword>
<dbReference type="GO" id="GO:0071467">
    <property type="term" value="P:cellular response to pH"/>
    <property type="evidence" value="ECO:0007669"/>
    <property type="project" value="InterPro"/>
</dbReference>
<evidence type="ECO:0000256" key="1">
    <source>
        <dbReference type="ARBA" id="ARBA00010997"/>
    </source>
</evidence>
<dbReference type="PANTHER" id="PTHR40463:SF1">
    <property type="entry name" value="PH-RESPONSE REGULATOR PROTEIN PALC"/>
    <property type="match status" value="1"/>
</dbReference>
<dbReference type="InterPro" id="IPR037505">
    <property type="entry name" value="pH-resp_palC"/>
</dbReference>
<protein>
    <recommendedName>
        <fullName evidence="2">pH-response regulator protein palC</fullName>
    </recommendedName>
</protein>
<feature type="domain" description="BRO1" evidence="4">
    <location>
        <begin position="3"/>
        <end position="452"/>
    </location>
</feature>
<feature type="region of interest" description="Disordered" evidence="3">
    <location>
        <begin position="351"/>
        <end position="371"/>
    </location>
</feature>
<proteinExistence type="inferred from homology"/>
<dbReference type="Pfam" id="PF03097">
    <property type="entry name" value="BRO1"/>
    <property type="match status" value="1"/>
</dbReference>
<evidence type="ECO:0000256" key="3">
    <source>
        <dbReference type="SAM" id="MobiDB-lite"/>
    </source>
</evidence>
<dbReference type="EMBL" id="SGPL01000621">
    <property type="protein sequence ID" value="THH09549.1"/>
    <property type="molecule type" value="Genomic_DNA"/>
</dbReference>
<dbReference type="GO" id="GO:0005886">
    <property type="term" value="C:plasma membrane"/>
    <property type="evidence" value="ECO:0007669"/>
    <property type="project" value="TreeGrafter"/>
</dbReference>
<dbReference type="Gene3D" id="1.25.40.280">
    <property type="entry name" value="alix/aip1 like domains"/>
    <property type="match status" value="1"/>
</dbReference>
<dbReference type="OrthoDB" id="10266451at2759"/>
<comment type="caution">
    <text evidence="5">The sequence shown here is derived from an EMBL/GenBank/DDBJ whole genome shotgun (WGS) entry which is preliminary data.</text>
</comment>
<dbReference type="InterPro" id="IPR004328">
    <property type="entry name" value="BRO1_dom"/>
</dbReference>
<reference evidence="5 6" key="1">
    <citation type="submission" date="2019-02" db="EMBL/GenBank/DDBJ databases">
        <title>Genome sequencing of the rare red list fungi Bondarzewia mesenterica.</title>
        <authorList>
            <person name="Buettner E."/>
            <person name="Kellner H."/>
        </authorList>
    </citation>
    <scope>NUCLEOTIDE SEQUENCE [LARGE SCALE GENOMIC DNA]</scope>
    <source>
        <strain evidence="5 6">DSM 108281</strain>
    </source>
</reference>
<gene>
    <name evidence="5" type="ORF">EW146_g8655</name>
</gene>
<evidence type="ECO:0000256" key="2">
    <source>
        <dbReference type="ARBA" id="ARBA00022193"/>
    </source>
</evidence>
<organism evidence="5 6">
    <name type="scientific">Bondarzewia mesenterica</name>
    <dbReference type="NCBI Taxonomy" id="1095465"/>
    <lineage>
        <taxon>Eukaryota</taxon>
        <taxon>Fungi</taxon>
        <taxon>Dikarya</taxon>
        <taxon>Basidiomycota</taxon>
        <taxon>Agaricomycotina</taxon>
        <taxon>Agaricomycetes</taxon>
        <taxon>Russulales</taxon>
        <taxon>Bondarzewiaceae</taxon>
        <taxon>Bondarzewia</taxon>
    </lineage>
</organism>